<evidence type="ECO:0000256" key="2">
    <source>
        <dbReference type="SAM" id="Phobius"/>
    </source>
</evidence>
<feature type="transmembrane region" description="Helical" evidence="2">
    <location>
        <begin position="348"/>
        <end position="371"/>
    </location>
</feature>
<dbReference type="AlphaFoldDB" id="A0A1V9Z3D3"/>
<dbReference type="InterPro" id="IPR036389">
    <property type="entry name" value="RNase_III_sf"/>
</dbReference>
<reference evidence="3 4" key="1">
    <citation type="journal article" date="2014" name="Genome Biol. Evol.">
        <title>The secreted proteins of Achlya hypogyna and Thraustotheca clavata identify the ancestral oomycete secretome and reveal gene acquisitions by horizontal gene transfer.</title>
        <authorList>
            <person name="Misner I."/>
            <person name="Blouin N."/>
            <person name="Leonard G."/>
            <person name="Richards T.A."/>
            <person name="Lane C.E."/>
        </authorList>
    </citation>
    <scope>NUCLEOTIDE SEQUENCE [LARGE SCALE GENOMIC DNA]</scope>
    <source>
        <strain evidence="3 4">ATCC 48635</strain>
    </source>
</reference>
<dbReference type="GO" id="GO:0004525">
    <property type="term" value="F:ribonuclease III activity"/>
    <property type="evidence" value="ECO:0007669"/>
    <property type="project" value="InterPro"/>
</dbReference>
<dbReference type="Gene3D" id="1.10.1520.10">
    <property type="entry name" value="Ribonuclease III domain"/>
    <property type="match status" value="1"/>
</dbReference>
<dbReference type="EMBL" id="JNBR01000462">
    <property type="protein sequence ID" value="OQR92402.1"/>
    <property type="molecule type" value="Genomic_DNA"/>
</dbReference>
<keyword evidence="2" id="KW-0812">Transmembrane</keyword>
<name>A0A1V9Z3D3_ACHHY</name>
<dbReference type="GO" id="GO:0006396">
    <property type="term" value="P:RNA processing"/>
    <property type="evidence" value="ECO:0007669"/>
    <property type="project" value="InterPro"/>
</dbReference>
<gene>
    <name evidence="3" type="ORF">ACHHYP_03734</name>
</gene>
<feature type="region of interest" description="Disordered" evidence="1">
    <location>
        <begin position="1"/>
        <end position="49"/>
    </location>
</feature>
<proteinExistence type="predicted"/>
<evidence type="ECO:0008006" key="5">
    <source>
        <dbReference type="Google" id="ProtNLM"/>
    </source>
</evidence>
<comment type="caution">
    <text evidence="3">The sequence shown here is derived from an EMBL/GenBank/DDBJ whole genome shotgun (WGS) entry which is preliminary data.</text>
</comment>
<evidence type="ECO:0000256" key="1">
    <source>
        <dbReference type="SAM" id="MobiDB-lite"/>
    </source>
</evidence>
<feature type="compositionally biased region" description="Basic residues" evidence="1">
    <location>
        <begin position="1"/>
        <end position="12"/>
    </location>
</feature>
<accession>A0A1V9Z3D3</accession>
<sequence>MANGRAKARKPSSRPGTKSAPRPGKGSFQKKRLKPSLQPAARASKPRVDEAERRVNEIFEWLGDAVLDELVGRSLLRHVHLFCAATDDNDLSNLELFRQLRLALVTNANLSHVHDKLYPPKYTILLHPLKLKEKADIVEVLVGRIAGRPLRTPADTATLDNVLANMMHVEFTQWAVQAEADERSKVNQFDLLQELIDSDLSASEDEAHEAAPVALVSATPDVHRSPTPVPDNVDPPVYHALVPPPSTPSPPLLAELSALQTLVATPSHVLQTSRVMFEIFKLHGLSVLKERCSMCLLHDTKLQADPGRLTWARQEVLSLEHLAAAAAALGLVSPTADARLRANTLRAIVGFAAALAHTGAVDVLVAFVVYLHRLRTRRMACRASGCARGFAAVGDVADRDEWLLHEASTCAHTFAHFHRTEWRALPAPTPLSALPQSVGATTAFLQRRHLPPCPADELTRLQAWLPARWCDLDAHLVLEPPPKNARKRRRSDSDVADAADAARAARKRFASFALLQRFQHRRFLYCLETLVVAFAQDDATGCDAYLHELLRGITPDDSDELAGAIVDTKACCVTDACLSLALKDGFYRRLLHELCLFHRLLSSSKTVSSGARVTQVRRPKPYTWVDDRFTDAAVAVVL</sequence>
<organism evidence="3 4">
    <name type="scientific">Achlya hypogyna</name>
    <name type="common">Oomycete</name>
    <name type="synonym">Protoachlya hypogyna</name>
    <dbReference type="NCBI Taxonomy" id="1202772"/>
    <lineage>
        <taxon>Eukaryota</taxon>
        <taxon>Sar</taxon>
        <taxon>Stramenopiles</taxon>
        <taxon>Oomycota</taxon>
        <taxon>Saprolegniomycetes</taxon>
        <taxon>Saprolegniales</taxon>
        <taxon>Achlyaceae</taxon>
        <taxon>Achlya</taxon>
    </lineage>
</organism>
<keyword evidence="2" id="KW-0472">Membrane</keyword>
<dbReference type="OrthoDB" id="75169at2759"/>
<evidence type="ECO:0000313" key="3">
    <source>
        <dbReference type="EMBL" id="OQR92402.1"/>
    </source>
</evidence>
<dbReference type="Proteomes" id="UP000243579">
    <property type="component" value="Unassembled WGS sequence"/>
</dbReference>
<keyword evidence="4" id="KW-1185">Reference proteome</keyword>
<keyword evidence="2" id="KW-1133">Transmembrane helix</keyword>
<protein>
    <recommendedName>
        <fullName evidence="5">RNase III domain-containing protein</fullName>
    </recommendedName>
</protein>
<evidence type="ECO:0000313" key="4">
    <source>
        <dbReference type="Proteomes" id="UP000243579"/>
    </source>
</evidence>
<dbReference type="SUPFAM" id="SSF69065">
    <property type="entry name" value="RNase III domain-like"/>
    <property type="match status" value="1"/>
</dbReference>